<evidence type="ECO:0000256" key="1">
    <source>
        <dbReference type="SAM" id="MobiDB-lite"/>
    </source>
</evidence>
<dbReference type="Proteomes" id="UP000298030">
    <property type="component" value="Unassembled WGS sequence"/>
</dbReference>
<gene>
    <name evidence="2" type="ORF">FA13DRAFT_1897692</name>
</gene>
<feature type="compositionally biased region" description="Basic and acidic residues" evidence="1">
    <location>
        <begin position="88"/>
        <end position="104"/>
    </location>
</feature>
<keyword evidence="3" id="KW-1185">Reference proteome</keyword>
<accession>A0A4Y7SVG0</accession>
<protein>
    <submittedName>
        <fullName evidence="2">Uncharacterized protein</fullName>
    </submittedName>
</protein>
<feature type="compositionally biased region" description="Polar residues" evidence="1">
    <location>
        <begin position="190"/>
        <end position="216"/>
    </location>
</feature>
<dbReference type="EMBL" id="QPFP01000055">
    <property type="protein sequence ID" value="TEB25604.1"/>
    <property type="molecule type" value="Genomic_DNA"/>
</dbReference>
<reference evidence="2 3" key="1">
    <citation type="journal article" date="2019" name="Nat. Ecol. Evol.">
        <title>Megaphylogeny resolves global patterns of mushroom evolution.</title>
        <authorList>
            <person name="Varga T."/>
            <person name="Krizsan K."/>
            <person name="Foldi C."/>
            <person name="Dima B."/>
            <person name="Sanchez-Garcia M."/>
            <person name="Sanchez-Ramirez S."/>
            <person name="Szollosi G.J."/>
            <person name="Szarkandi J.G."/>
            <person name="Papp V."/>
            <person name="Albert L."/>
            <person name="Andreopoulos W."/>
            <person name="Angelini C."/>
            <person name="Antonin V."/>
            <person name="Barry K.W."/>
            <person name="Bougher N.L."/>
            <person name="Buchanan P."/>
            <person name="Buyck B."/>
            <person name="Bense V."/>
            <person name="Catcheside P."/>
            <person name="Chovatia M."/>
            <person name="Cooper J."/>
            <person name="Damon W."/>
            <person name="Desjardin D."/>
            <person name="Finy P."/>
            <person name="Geml J."/>
            <person name="Haridas S."/>
            <person name="Hughes K."/>
            <person name="Justo A."/>
            <person name="Karasinski D."/>
            <person name="Kautmanova I."/>
            <person name="Kiss B."/>
            <person name="Kocsube S."/>
            <person name="Kotiranta H."/>
            <person name="LaButti K.M."/>
            <person name="Lechner B.E."/>
            <person name="Liimatainen K."/>
            <person name="Lipzen A."/>
            <person name="Lukacs Z."/>
            <person name="Mihaltcheva S."/>
            <person name="Morgado L.N."/>
            <person name="Niskanen T."/>
            <person name="Noordeloos M.E."/>
            <person name="Ohm R.A."/>
            <person name="Ortiz-Santana B."/>
            <person name="Ovrebo C."/>
            <person name="Racz N."/>
            <person name="Riley R."/>
            <person name="Savchenko A."/>
            <person name="Shiryaev A."/>
            <person name="Soop K."/>
            <person name="Spirin V."/>
            <person name="Szebenyi C."/>
            <person name="Tomsovsky M."/>
            <person name="Tulloss R.E."/>
            <person name="Uehling J."/>
            <person name="Grigoriev I.V."/>
            <person name="Vagvolgyi C."/>
            <person name="Papp T."/>
            <person name="Martin F.M."/>
            <person name="Miettinen O."/>
            <person name="Hibbett D.S."/>
            <person name="Nagy L.G."/>
        </authorList>
    </citation>
    <scope>NUCLEOTIDE SEQUENCE [LARGE SCALE GENOMIC DNA]</scope>
    <source>
        <strain evidence="2 3">FP101781</strain>
    </source>
</reference>
<dbReference type="AlphaFoldDB" id="A0A4Y7SVG0"/>
<comment type="caution">
    <text evidence="2">The sequence shown here is derived from an EMBL/GenBank/DDBJ whole genome shotgun (WGS) entry which is preliminary data.</text>
</comment>
<feature type="region of interest" description="Disordered" evidence="1">
    <location>
        <begin position="59"/>
        <end position="104"/>
    </location>
</feature>
<proteinExistence type="predicted"/>
<name>A0A4Y7SVG0_COPMI</name>
<feature type="region of interest" description="Disordered" evidence="1">
    <location>
        <begin position="190"/>
        <end position="217"/>
    </location>
</feature>
<evidence type="ECO:0000313" key="2">
    <source>
        <dbReference type="EMBL" id="TEB25604.1"/>
    </source>
</evidence>
<feature type="region of interest" description="Disordered" evidence="1">
    <location>
        <begin position="1"/>
        <end position="41"/>
    </location>
</feature>
<organism evidence="2 3">
    <name type="scientific">Coprinellus micaceus</name>
    <name type="common">Glistening ink-cap mushroom</name>
    <name type="synonym">Coprinus micaceus</name>
    <dbReference type="NCBI Taxonomy" id="71717"/>
    <lineage>
        <taxon>Eukaryota</taxon>
        <taxon>Fungi</taxon>
        <taxon>Dikarya</taxon>
        <taxon>Basidiomycota</taxon>
        <taxon>Agaricomycotina</taxon>
        <taxon>Agaricomycetes</taxon>
        <taxon>Agaricomycetidae</taxon>
        <taxon>Agaricales</taxon>
        <taxon>Agaricineae</taxon>
        <taxon>Psathyrellaceae</taxon>
        <taxon>Coprinellus</taxon>
    </lineage>
</organism>
<sequence>MSDSPSQLFDLSATRPSRYPLQPVTEPRQNACPKSTPSEKLDKMVRQEEVCQTKEFYQNQQKHHLEETVIDSMGKGRGQRRGSSGEGESEKEKDQEVLGIERPKKAEERVTYMRSCHAQWIGTIHKRDGNATAGSTCPVHTHPPLLDTDPPPQLLHFHSSQPALDRLTQPLSPSPAVSEHPHPPILSLCSPSESHFATRPEASTGQHTLPGTSHSYPLSRCMKVRGGQSKGFSTLGGRFEKRDPRTGWRLEAVESDVGETLCSNGGVRSTVAANRTPRSAKGACQTVGDGEARRGKRCIGCGGKGAKEWMDTEEPKGMENQGREDVPRTVLVSAWAGCVDLRGFVDGQSRACDVERAVSQSRAAQRVRRLVKRPGARGCEWATVSVLAQWWSRERKSPTPKPHSMASANHRSTLARHLAQGSLGRAVEGKDDNPFLLDDESCDHKRWSLPPRLETTEHLTVPYATLYGIYWGDLSSLKTWE</sequence>
<evidence type="ECO:0000313" key="3">
    <source>
        <dbReference type="Proteomes" id="UP000298030"/>
    </source>
</evidence>
<feature type="region of interest" description="Disordered" evidence="1">
    <location>
        <begin position="165"/>
        <end position="184"/>
    </location>
</feature>